<dbReference type="Pfam" id="PF01783">
    <property type="entry name" value="Ribosomal_L32p"/>
    <property type="match status" value="1"/>
</dbReference>
<name>A0A250XMR4_9CHLO</name>
<dbReference type="AlphaFoldDB" id="A0A250XMR4"/>
<reference evidence="4 5" key="1">
    <citation type="submission" date="2017-08" db="EMBL/GenBank/DDBJ databases">
        <title>Acidophilic green algal genome provides insights into adaptation to an acidic environment.</title>
        <authorList>
            <person name="Hirooka S."/>
            <person name="Hirose Y."/>
            <person name="Kanesaki Y."/>
            <person name="Higuchi S."/>
            <person name="Fujiwara T."/>
            <person name="Onuma R."/>
            <person name="Era A."/>
            <person name="Ohbayashi R."/>
            <person name="Uzuka A."/>
            <person name="Nozaki H."/>
            <person name="Yoshikawa H."/>
            <person name="Miyagishima S.Y."/>
        </authorList>
    </citation>
    <scope>NUCLEOTIDE SEQUENCE [LARGE SCALE GENOMIC DNA]</scope>
    <source>
        <strain evidence="4 5">NIES-2499</strain>
    </source>
</reference>
<sequence length="151" mass="17080">MRSLLVHFYSLCNPFYASVVRTFSISEWNQASGLSQHFPPLRTFNIDASKTELGLPEPVHLGVELPACPSDLSDFNVPRTCAVPKRKLSLHRRGNRRVWYQLKRKTEVAQCAHCSMVGPRGTVFTGGQLCTGECLKKSFTKTYPEEYKQPC</sequence>
<organism evidence="4 5">
    <name type="scientific">Chlamydomonas eustigma</name>
    <dbReference type="NCBI Taxonomy" id="1157962"/>
    <lineage>
        <taxon>Eukaryota</taxon>
        <taxon>Viridiplantae</taxon>
        <taxon>Chlorophyta</taxon>
        <taxon>core chlorophytes</taxon>
        <taxon>Chlorophyceae</taxon>
        <taxon>CS clade</taxon>
        <taxon>Chlamydomonadales</taxon>
        <taxon>Chlamydomonadaceae</taxon>
        <taxon>Chlamydomonas</taxon>
    </lineage>
</organism>
<dbReference type="OrthoDB" id="532193at2759"/>
<evidence type="ECO:0000313" key="4">
    <source>
        <dbReference type="EMBL" id="GAX84219.1"/>
    </source>
</evidence>
<dbReference type="STRING" id="1157962.A0A250XMR4"/>
<dbReference type="InterPro" id="IPR002677">
    <property type="entry name" value="Ribosomal_bL32"/>
</dbReference>
<dbReference type="Proteomes" id="UP000232323">
    <property type="component" value="Unassembled WGS sequence"/>
</dbReference>
<accession>A0A250XMR4</accession>
<evidence type="ECO:0000256" key="2">
    <source>
        <dbReference type="ARBA" id="ARBA00022980"/>
    </source>
</evidence>
<keyword evidence="3" id="KW-0687">Ribonucleoprotein</keyword>
<evidence type="ECO:0000313" key="5">
    <source>
        <dbReference type="Proteomes" id="UP000232323"/>
    </source>
</evidence>
<dbReference type="GO" id="GO:0006412">
    <property type="term" value="P:translation"/>
    <property type="evidence" value="ECO:0007669"/>
    <property type="project" value="InterPro"/>
</dbReference>
<dbReference type="SUPFAM" id="SSF57829">
    <property type="entry name" value="Zn-binding ribosomal proteins"/>
    <property type="match status" value="1"/>
</dbReference>
<proteinExistence type="inferred from homology"/>
<evidence type="ECO:0000256" key="3">
    <source>
        <dbReference type="ARBA" id="ARBA00023274"/>
    </source>
</evidence>
<dbReference type="GO" id="GO:0015934">
    <property type="term" value="C:large ribosomal subunit"/>
    <property type="evidence" value="ECO:0007669"/>
    <property type="project" value="InterPro"/>
</dbReference>
<comment type="caution">
    <text evidence="4">The sequence shown here is derived from an EMBL/GenBank/DDBJ whole genome shotgun (WGS) entry which is preliminary data.</text>
</comment>
<comment type="similarity">
    <text evidence="1">Belongs to the bacterial ribosomal protein bL32 family.</text>
</comment>
<dbReference type="GO" id="GO:0003735">
    <property type="term" value="F:structural constituent of ribosome"/>
    <property type="evidence" value="ECO:0007669"/>
    <property type="project" value="InterPro"/>
</dbReference>
<dbReference type="EMBL" id="BEGY01000119">
    <property type="protein sequence ID" value="GAX84219.1"/>
    <property type="molecule type" value="Genomic_DNA"/>
</dbReference>
<keyword evidence="2" id="KW-0689">Ribosomal protein</keyword>
<gene>
    <name evidence="4" type="ORF">CEUSTIGMA_g11642.t1</name>
</gene>
<protein>
    <submittedName>
        <fullName evidence="4">Uncharacterized protein</fullName>
    </submittedName>
</protein>
<evidence type="ECO:0000256" key="1">
    <source>
        <dbReference type="ARBA" id="ARBA00008560"/>
    </source>
</evidence>
<keyword evidence="5" id="KW-1185">Reference proteome</keyword>
<dbReference type="InterPro" id="IPR011332">
    <property type="entry name" value="Ribosomal_zn-bd"/>
</dbReference>